<evidence type="ECO:0000256" key="2">
    <source>
        <dbReference type="ARBA" id="ARBA00022840"/>
    </source>
</evidence>
<keyword evidence="2" id="KW-0067">ATP-binding</keyword>
<keyword evidence="1" id="KW-0547">Nucleotide-binding</keyword>
<dbReference type="Gene3D" id="3.40.50.300">
    <property type="entry name" value="P-loop containing nucleotide triphosphate hydrolases"/>
    <property type="match status" value="1"/>
</dbReference>
<dbReference type="InterPro" id="IPR027417">
    <property type="entry name" value="P-loop_NTPase"/>
</dbReference>
<evidence type="ECO:0000259" key="6">
    <source>
        <dbReference type="PROSITE" id="PS50045"/>
    </source>
</evidence>
<evidence type="ECO:0000256" key="4">
    <source>
        <dbReference type="ARBA" id="ARBA00023125"/>
    </source>
</evidence>
<dbReference type="PROSITE" id="PS00688">
    <property type="entry name" value="SIGMA54_INTERACT_3"/>
    <property type="match status" value="1"/>
</dbReference>
<dbReference type="InterPro" id="IPR025662">
    <property type="entry name" value="Sigma_54_int_dom_ATP-bd_1"/>
</dbReference>
<dbReference type="PANTHER" id="PTHR32071:SF77">
    <property type="entry name" value="TRANSCRIPTIONAL REGULATORY PROTEIN"/>
    <property type="match status" value="1"/>
</dbReference>
<dbReference type="Gene3D" id="1.10.8.60">
    <property type="match status" value="1"/>
</dbReference>
<dbReference type="FunFam" id="3.40.50.300:FF:000006">
    <property type="entry name" value="DNA-binding transcriptional regulator NtrC"/>
    <property type="match status" value="1"/>
</dbReference>
<dbReference type="PROSITE" id="PS00676">
    <property type="entry name" value="SIGMA54_INTERACT_2"/>
    <property type="match status" value="1"/>
</dbReference>
<keyword evidence="8" id="KW-1185">Reference proteome</keyword>
<dbReference type="InterPro" id="IPR029016">
    <property type="entry name" value="GAF-like_dom_sf"/>
</dbReference>
<evidence type="ECO:0000256" key="1">
    <source>
        <dbReference type="ARBA" id="ARBA00022741"/>
    </source>
</evidence>
<dbReference type="InterPro" id="IPR003018">
    <property type="entry name" value="GAF"/>
</dbReference>
<dbReference type="CDD" id="cd00009">
    <property type="entry name" value="AAA"/>
    <property type="match status" value="1"/>
</dbReference>
<dbReference type="InterPro" id="IPR025944">
    <property type="entry name" value="Sigma_54_int_dom_CS"/>
</dbReference>
<dbReference type="GO" id="GO:0043565">
    <property type="term" value="F:sequence-specific DNA binding"/>
    <property type="evidence" value="ECO:0007669"/>
    <property type="project" value="InterPro"/>
</dbReference>
<protein>
    <submittedName>
        <fullName evidence="7">Sigma-54-dependent Fis family transcriptional regulator</fullName>
    </submittedName>
</protein>
<dbReference type="AlphaFoldDB" id="A0A2S9IGP1"/>
<dbReference type="SMART" id="SM00382">
    <property type="entry name" value="AAA"/>
    <property type="match status" value="1"/>
</dbReference>
<dbReference type="Proteomes" id="UP000239181">
    <property type="component" value="Unassembled WGS sequence"/>
</dbReference>
<dbReference type="Pfam" id="PF02954">
    <property type="entry name" value="HTH_8"/>
    <property type="match status" value="1"/>
</dbReference>
<dbReference type="InterPro" id="IPR002078">
    <property type="entry name" value="Sigma_54_int"/>
</dbReference>
<dbReference type="InterPro" id="IPR002197">
    <property type="entry name" value="HTH_Fis"/>
</dbReference>
<reference evidence="7 8" key="1">
    <citation type="submission" date="2017-10" db="EMBL/GenBank/DDBJ databases">
        <title>Draft genome of two endophytic bacteria isolated from 'guarana' Paullinia cupana (Mart.) Ducke.</title>
        <authorList>
            <person name="Siqueira K.A."/>
            <person name="Liotti R.G."/>
            <person name="Mendes T.A."/>
            <person name="Soares M.A."/>
        </authorList>
    </citation>
    <scope>NUCLEOTIDE SEQUENCE [LARGE SCALE GENOMIC DNA]</scope>
    <source>
        <strain evidence="7 8">342</strain>
    </source>
</reference>
<dbReference type="RefSeq" id="WP_105591539.1">
    <property type="nucleotide sequence ID" value="NZ_PDET01000002.1"/>
</dbReference>
<dbReference type="PANTHER" id="PTHR32071">
    <property type="entry name" value="TRANSCRIPTIONAL REGULATORY PROTEIN"/>
    <property type="match status" value="1"/>
</dbReference>
<organism evidence="7 8">
    <name type="scientific">Pantoea coffeiphila</name>
    <dbReference type="NCBI Taxonomy" id="1465635"/>
    <lineage>
        <taxon>Bacteria</taxon>
        <taxon>Pseudomonadati</taxon>
        <taxon>Pseudomonadota</taxon>
        <taxon>Gammaproteobacteria</taxon>
        <taxon>Enterobacterales</taxon>
        <taxon>Erwiniaceae</taxon>
        <taxon>Pantoea</taxon>
    </lineage>
</organism>
<dbReference type="InterPro" id="IPR009057">
    <property type="entry name" value="Homeodomain-like_sf"/>
</dbReference>
<evidence type="ECO:0000313" key="7">
    <source>
        <dbReference type="EMBL" id="PRD16956.1"/>
    </source>
</evidence>
<dbReference type="SUPFAM" id="SSF46689">
    <property type="entry name" value="Homeodomain-like"/>
    <property type="match status" value="1"/>
</dbReference>
<dbReference type="PRINTS" id="PR01590">
    <property type="entry name" value="HTHFIS"/>
</dbReference>
<dbReference type="SUPFAM" id="SSF55781">
    <property type="entry name" value="GAF domain-like"/>
    <property type="match status" value="1"/>
</dbReference>
<evidence type="ECO:0000313" key="8">
    <source>
        <dbReference type="Proteomes" id="UP000239181"/>
    </source>
</evidence>
<dbReference type="InterPro" id="IPR003593">
    <property type="entry name" value="AAA+_ATPase"/>
</dbReference>
<gene>
    <name evidence="7" type="ORF">CQW29_04665</name>
</gene>
<dbReference type="OrthoDB" id="9804019at2"/>
<accession>A0A2S9IGP1</accession>
<dbReference type="EMBL" id="PDET01000002">
    <property type="protein sequence ID" value="PRD16956.1"/>
    <property type="molecule type" value="Genomic_DNA"/>
</dbReference>
<dbReference type="Gene3D" id="3.30.450.40">
    <property type="match status" value="1"/>
</dbReference>
<dbReference type="PROSITE" id="PS50045">
    <property type="entry name" value="SIGMA54_INTERACT_4"/>
    <property type="match status" value="1"/>
</dbReference>
<dbReference type="GO" id="GO:0006355">
    <property type="term" value="P:regulation of DNA-templated transcription"/>
    <property type="evidence" value="ECO:0007669"/>
    <property type="project" value="InterPro"/>
</dbReference>
<name>A0A2S9IGP1_9GAMM</name>
<proteinExistence type="predicted"/>
<evidence type="ECO:0000256" key="3">
    <source>
        <dbReference type="ARBA" id="ARBA00023015"/>
    </source>
</evidence>
<dbReference type="GO" id="GO:0005524">
    <property type="term" value="F:ATP binding"/>
    <property type="evidence" value="ECO:0007669"/>
    <property type="project" value="UniProtKB-KW"/>
</dbReference>
<dbReference type="InterPro" id="IPR058031">
    <property type="entry name" value="AAA_lid_NorR"/>
</dbReference>
<keyword evidence="5" id="KW-0804">Transcription</keyword>
<keyword evidence="3" id="KW-0805">Transcription regulation</keyword>
<dbReference type="Pfam" id="PF25601">
    <property type="entry name" value="AAA_lid_14"/>
    <property type="match status" value="1"/>
</dbReference>
<evidence type="ECO:0000256" key="5">
    <source>
        <dbReference type="ARBA" id="ARBA00023163"/>
    </source>
</evidence>
<dbReference type="Gene3D" id="1.10.10.60">
    <property type="entry name" value="Homeodomain-like"/>
    <property type="match status" value="1"/>
</dbReference>
<sequence>MNQSQREHIATVMASISNSATSLPARPHDRAIRDSWQRCVEHHGLDPSRMQEARILPWHELREYRQEMEEFRHIAHHGLTVLYKQIAAAGYVLLLTDARGVTVDYLGDADAEISLRRAGLFLGAQWTEACAGTCAVGTALATGKALTVHQADHFDATHIPLTCTAVPLFDPQGQLNAILDISALSSPQPKSSQQLALQIAKLYAHQIENAWFEHRHRNDWVLKLSPASPFVEVSPDFLIAFDAGGNVVGHNHRAQRMLEKELGIDAPPPHSKSTLLGMPIEQLFNTSIDSLPDWLASANGRQGTLERARSGEKLFVTAVQPTRCPPRRTNAADALPAPLAALNGGDAVLQQQLQRASRLLQASLHLVIHGETGSGKEYFARAFHQASDRRERPFVAVNCAAIPPTLIESELFGHLPGSFSGAGSKGRRGLIQEADGGTLFLDEIGDMPLEMQTRLLRVLAEQEVLPVGATRPVPVDVRVISASHHALDRLVAEGRFRTDLFYRLQGARITLPPLRQRSDLDWLIDKLLAGRVEMSAAARRRLHSHSWPGNLRELNNALDYAAAVCDGGRIEVGDLPEGLTTAAASLQVAAGLSQSSGDIDIESLSHSAVVPLTPTQAAFADAALPPEAQLLVQYLRAARWNHSAVARQMGISRMTLYRRMQRFGIQSPVNEG</sequence>
<dbReference type="Pfam" id="PF01590">
    <property type="entry name" value="GAF"/>
    <property type="match status" value="1"/>
</dbReference>
<dbReference type="Pfam" id="PF00158">
    <property type="entry name" value="Sigma54_activat"/>
    <property type="match status" value="1"/>
</dbReference>
<keyword evidence="4" id="KW-0238">DNA-binding</keyword>
<feature type="domain" description="Sigma-54 factor interaction" evidence="6">
    <location>
        <begin position="342"/>
        <end position="563"/>
    </location>
</feature>
<dbReference type="PROSITE" id="PS00675">
    <property type="entry name" value="SIGMA54_INTERACT_1"/>
    <property type="match status" value="1"/>
</dbReference>
<dbReference type="InterPro" id="IPR025943">
    <property type="entry name" value="Sigma_54_int_dom_ATP-bd_2"/>
</dbReference>
<dbReference type="SUPFAM" id="SSF52540">
    <property type="entry name" value="P-loop containing nucleoside triphosphate hydrolases"/>
    <property type="match status" value="1"/>
</dbReference>
<comment type="caution">
    <text evidence="7">The sequence shown here is derived from an EMBL/GenBank/DDBJ whole genome shotgun (WGS) entry which is preliminary data.</text>
</comment>